<dbReference type="GO" id="GO:0005737">
    <property type="term" value="C:cytoplasm"/>
    <property type="evidence" value="ECO:0007669"/>
    <property type="project" value="UniProtKB-SubCell"/>
</dbReference>
<dbReference type="SMART" id="SM00347">
    <property type="entry name" value="HTH_MARR"/>
    <property type="match status" value="1"/>
</dbReference>
<dbReference type="PROSITE" id="PS50995">
    <property type="entry name" value="HTH_MARR_2"/>
    <property type="match status" value="1"/>
</dbReference>
<dbReference type="InterPro" id="IPR036390">
    <property type="entry name" value="WH_DNA-bd_sf"/>
</dbReference>
<dbReference type="GO" id="GO:0003700">
    <property type="term" value="F:DNA-binding transcription factor activity"/>
    <property type="evidence" value="ECO:0007669"/>
    <property type="project" value="InterPro"/>
</dbReference>
<dbReference type="InterPro" id="IPR055166">
    <property type="entry name" value="Transc_reg_Sar_Rot_HTH"/>
</dbReference>
<protein>
    <submittedName>
        <fullName evidence="7">DNA-binding transcriptional regulator, MarR family</fullName>
    </submittedName>
</protein>
<dbReference type="FunFam" id="1.10.10.10:FF:000163">
    <property type="entry name" value="MarR family transcriptional regulator"/>
    <property type="match status" value="1"/>
</dbReference>
<keyword evidence="8" id="KW-1185">Reference proteome</keyword>
<evidence type="ECO:0000313" key="8">
    <source>
        <dbReference type="Proteomes" id="UP000199228"/>
    </source>
</evidence>
<evidence type="ECO:0000256" key="5">
    <source>
        <dbReference type="ARBA" id="ARBA00023163"/>
    </source>
</evidence>
<dbReference type="OrthoDB" id="9806864at2"/>
<dbReference type="GO" id="GO:0006950">
    <property type="term" value="P:response to stress"/>
    <property type="evidence" value="ECO:0007669"/>
    <property type="project" value="TreeGrafter"/>
</dbReference>
<dbReference type="InterPro" id="IPR000835">
    <property type="entry name" value="HTH_MarR-typ"/>
</dbReference>
<dbReference type="Proteomes" id="UP000199228">
    <property type="component" value="Unassembled WGS sequence"/>
</dbReference>
<evidence type="ECO:0000256" key="4">
    <source>
        <dbReference type="ARBA" id="ARBA00023125"/>
    </source>
</evidence>
<proteinExistence type="predicted"/>
<keyword evidence="2" id="KW-0963">Cytoplasm</keyword>
<feature type="domain" description="HTH marR-type" evidence="6">
    <location>
        <begin position="11"/>
        <end position="141"/>
    </location>
</feature>
<reference evidence="7 8" key="1">
    <citation type="submission" date="2016-10" db="EMBL/GenBank/DDBJ databases">
        <authorList>
            <person name="de Groot N.N."/>
        </authorList>
    </citation>
    <scope>NUCLEOTIDE SEQUENCE [LARGE SCALE GENOMIC DNA]</scope>
    <source>
        <strain evidence="7 8">DSM 3217</strain>
    </source>
</reference>
<dbReference type="PANTHER" id="PTHR33164">
    <property type="entry name" value="TRANSCRIPTIONAL REGULATOR, MARR FAMILY"/>
    <property type="match status" value="1"/>
</dbReference>
<keyword evidence="5" id="KW-0804">Transcription</keyword>
<name>A0A1G6CUD8_EUBOX</name>
<organism evidence="7 8">
    <name type="scientific">Eubacterium oxidoreducens</name>
    <dbReference type="NCBI Taxonomy" id="1732"/>
    <lineage>
        <taxon>Bacteria</taxon>
        <taxon>Bacillati</taxon>
        <taxon>Bacillota</taxon>
        <taxon>Clostridia</taxon>
        <taxon>Eubacteriales</taxon>
        <taxon>Eubacteriaceae</taxon>
        <taxon>Eubacterium</taxon>
    </lineage>
</organism>
<dbReference type="EMBL" id="FMXR01000030">
    <property type="protein sequence ID" value="SDB36516.1"/>
    <property type="molecule type" value="Genomic_DNA"/>
</dbReference>
<evidence type="ECO:0000259" key="6">
    <source>
        <dbReference type="PROSITE" id="PS50995"/>
    </source>
</evidence>
<accession>A0A1G6CUD8</accession>
<dbReference type="Gene3D" id="1.10.10.10">
    <property type="entry name" value="Winged helix-like DNA-binding domain superfamily/Winged helix DNA-binding domain"/>
    <property type="match status" value="1"/>
</dbReference>
<keyword evidence="4 7" id="KW-0238">DNA-binding</keyword>
<dbReference type="Pfam" id="PF22381">
    <property type="entry name" value="Staph_reg_Sar_Rot"/>
    <property type="match status" value="1"/>
</dbReference>
<evidence type="ECO:0000256" key="1">
    <source>
        <dbReference type="ARBA" id="ARBA00004496"/>
    </source>
</evidence>
<gene>
    <name evidence="7" type="ORF">SAMN02910417_02687</name>
</gene>
<dbReference type="SUPFAM" id="SSF46785">
    <property type="entry name" value="Winged helix' DNA-binding domain"/>
    <property type="match status" value="1"/>
</dbReference>
<dbReference type="AlphaFoldDB" id="A0A1G6CUD8"/>
<dbReference type="RefSeq" id="WP_090174844.1">
    <property type="nucleotide sequence ID" value="NZ_FMXR01000030.1"/>
</dbReference>
<evidence type="ECO:0000256" key="2">
    <source>
        <dbReference type="ARBA" id="ARBA00022490"/>
    </source>
</evidence>
<evidence type="ECO:0000313" key="7">
    <source>
        <dbReference type="EMBL" id="SDB36516.1"/>
    </source>
</evidence>
<keyword evidence="3" id="KW-0805">Transcription regulation</keyword>
<dbReference type="STRING" id="1732.SAMN02910417_02687"/>
<sequence>MDDKYAVLRLRNQLCFPLYAVSNMITRKYKPLLDRLDLTYTQYIVMMVLWEEKQVNEKFLCEALFLKSNTLTPLLKKLEAKGYIVKAKDADDERNLMITLTETGEKLQDEALCVPETIAQEFHLAPEEGVALYQILYKMLDEERGKGSK</sequence>
<dbReference type="InterPro" id="IPR039422">
    <property type="entry name" value="MarR/SlyA-like"/>
</dbReference>
<comment type="subcellular location">
    <subcellularLocation>
        <location evidence="1">Cytoplasm</location>
    </subcellularLocation>
</comment>
<dbReference type="PANTHER" id="PTHR33164:SF5">
    <property type="entry name" value="ORGANIC HYDROPEROXIDE RESISTANCE TRANSCRIPTIONAL REGULATOR"/>
    <property type="match status" value="1"/>
</dbReference>
<dbReference type="GO" id="GO:0003677">
    <property type="term" value="F:DNA binding"/>
    <property type="evidence" value="ECO:0007669"/>
    <property type="project" value="UniProtKB-KW"/>
</dbReference>
<evidence type="ECO:0000256" key="3">
    <source>
        <dbReference type="ARBA" id="ARBA00023015"/>
    </source>
</evidence>
<dbReference type="InterPro" id="IPR036388">
    <property type="entry name" value="WH-like_DNA-bd_sf"/>
</dbReference>